<proteinExistence type="predicted"/>
<name>A0AA88USR1_9ASTE</name>
<evidence type="ECO:0000313" key="3">
    <source>
        <dbReference type="Proteomes" id="UP001187471"/>
    </source>
</evidence>
<feature type="domain" description="Reverse transcriptase Ty1/copia-type" evidence="1">
    <location>
        <begin position="37"/>
        <end position="92"/>
    </location>
</feature>
<evidence type="ECO:0000313" key="2">
    <source>
        <dbReference type="EMBL" id="KAK2986327.1"/>
    </source>
</evidence>
<protein>
    <recommendedName>
        <fullName evidence="1">Reverse transcriptase Ty1/copia-type domain-containing protein</fullName>
    </recommendedName>
</protein>
<reference evidence="2" key="1">
    <citation type="submission" date="2022-12" db="EMBL/GenBank/DDBJ databases">
        <title>Draft genome assemblies for two species of Escallonia (Escalloniales).</title>
        <authorList>
            <person name="Chanderbali A."/>
            <person name="Dervinis C."/>
            <person name="Anghel I."/>
            <person name="Soltis D."/>
            <person name="Soltis P."/>
            <person name="Zapata F."/>
        </authorList>
    </citation>
    <scope>NUCLEOTIDE SEQUENCE</scope>
    <source>
        <strain evidence="2">UCBG92.1500</strain>
        <tissue evidence="2">Leaf</tissue>
    </source>
</reference>
<keyword evidence="3" id="KW-1185">Reference proteome</keyword>
<dbReference type="Pfam" id="PF07727">
    <property type="entry name" value="RVT_2"/>
    <property type="match status" value="1"/>
</dbReference>
<dbReference type="AlphaFoldDB" id="A0AA88USR1"/>
<dbReference type="InterPro" id="IPR013103">
    <property type="entry name" value="RVT_2"/>
</dbReference>
<comment type="caution">
    <text evidence="2">The sequence shown here is derived from an EMBL/GenBank/DDBJ whole genome shotgun (WGS) entry which is preliminary data.</text>
</comment>
<dbReference type="EMBL" id="JAVXUO010001069">
    <property type="protein sequence ID" value="KAK2986327.1"/>
    <property type="molecule type" value="Genomic_DNA"/>
</dbReference>
<dbReference type="PANTHER" id="PTHR11439">
    <property type="entry name" value="GAG-POL-RELATED RETROTRANSPOSON"/>
    <property type="match status" value="1"/>
</dbReference>
<accession>A0AA88USR1</accession>
<evidence type="ECO:0000259" key="1">
    <source>
        <dbReference type="Pfam" id="PF07727"/>
    </source>
</evidence>
<gene>
    <name evidence="2" type="ORF">RJ640_029442</name>
</gene>
<dbReference type="PANTHER" id="PTHR11439:SF483">
    <property type="entry name" value="PEPTIDE SYNTHASE GLIP-LIKE, PUTATIVE (AFU_ORTHOLOGUE AFUA_3G12920)-RELATED"/>
    <property type="match status" value="1"/>
</dbReference>
<sequence length="165" mass="18936">MHMEHLKDISSKELVRGLPKIKFEKDKVCDACQMGKQKKEFEMSMMGELTFFLGLQIKQSKDEIFINQAKYTKELLKRFDMEASNAFGTPMSSSLKLDKDEKGKDVDIKRYRGMIGSLLYLTASRPDIMFSVCLCARFQACPKESHLIAVKIILRYLKGTHDLGL</sequence>
<organism evidence="2 3">
    <name type="scientific">Escallonia rubra</name>
    <dbReference type="NCBI Taxonomy" id="112253"/>
    <lineage>
        <taxon>Eukaryota</taxon>
        <taxon>Viridiplantae</taxon>
        <taxon>Streptophyta</taxon>
        <taxon>Embryophyta</taxon>
        <taxon>Tracheophyta</taxon>
        <taxon>Spermatophyta</taxon>
        <taxon>Magnoliopsida</taxon>
        <taxon>eudicotyledons</taxon>
        <taxon>Gunneridae</taxon>
        <taxon>Pentapetalae</taxon>
        <taxon>asterids</taxon>
        <taxon>campanulids</taxon>
        <taxon>Escalloniales</taxon>
        <taxon>Escalloniaceae</taxon>
        <taxon>Escallonia</taxon>
    </lineage>
</organism>
<dbReference type="Proteomes" id="UP001187471">
    <property type="component" value="Unassembled WGS sequence"/>
</dbReference>